<gene>
    <name evidence="1" type="ORF">POPTR_012G121412v4</name>
</gene>
<reference evidence="1 2" key="1">
    <citation type="journal article" date="2006" name="Science">
        <title>The genome of black cottonwood, Populus trichocarpa (Torr. &amp; Gray).</title>
        <authorList>
            <person name="Tuskan G.A."/>
            <person name="Difazio S."/>
            <person name="Jansson S."/>
            <person name="Bohlmann J."/>
            <person name="Grigoriev I."/>
            <person name="Hellsten U."/>
            <person name="Putnam N."/>
            <person name="Ralph S."/>
            <person name="Rombauts S."/>
            <person name="Salamov A."/>
            <person name="Schein J."/>
            <person name="Sterck L."/>
            <person name="Aerts A."/>
            <person name="Bhalerao R.R."/>
            <person name="Bhalerao R.P."/>
            <person name="Blaudez D."/>
            <person name="Boerjan W."/>
            <person name="Brun A."/>
            <person name="Brunner A."/>
            <person name="Busov V."/>
            <person name="Campbell M."/>
            <person name="Carlson J."/>
            <person name="Chalot M."/>
            <person name="Chapman J."/>
            <person name="Chen G.L."/>
            <person name="Cooper D."/>
            <person name="Coutinho P.M."/>
            <person name="Couturier J."/>
            <person name="Covert S."/>
            <person name="Cronk Q."/>
            <person name="Cunningham R."/>
            <person name="Davis J."/>
            <person name="Degroeve S."/>
            <person name="Dejardin A."/>
            <person name="Depamphilis C."/>
            <person name="Detter J."/>
            <person name="Dirks B."/>
            <person name="Dubchak I."/>
            <person name="Duplessis S."/>
            <person name="Ehlting J."/>
            <person name="Ellis B."/>
            <person name="Gendler K."/>
            <person name="Goodstein D."/>
            <person name="Gribskov M."/>
            <person name="Grimwood J."/>
            <person name="Groover A."/>
            <person name="Gunter L."/>
            <person name="Hamberger B."/>
            <person name="Heinze B."/>
            <person name="Helariutta Y."/>
            <person name="Henrissat B."/>
            <person name="Holligan D."/>
            <person name="Holt R."/>
            <person name="Huang W."/>
            <person name="Islam-Faridi N."/>
            <person name="Jones S."/>
            <person name="Jones-Rhoades M."/>
            <person name="Jorgensen R."/>
            <person name="Joshi C."/>
            <person name="Kangasjarvi J."/>
            <person name="Karlsson J."/>
            <person name="Kelleher C."/>
            <person name="Kirkpatrick R."/>
            <person name="Kirst M."/>
            <person name="Kohler A."/>
            <person name="Kalluri U."/>
            <person name="Larimer F."/>
            <person name="Leebens-Mack J."/>
            <person name="Leple J.C."/>
            <person name="Locascio P."/>
            <person name="Lou Y."/>
            <person name="Lucas S."/>
            <person name="Martin F."/>
            <person name="Montanini B."/>
            <person name="Napoli C."/>
            <person name="Nelson D.R."/>
            <person name="Nelson C."/>
            <person name="Nieminen K."/>
            <person name="Nilsson O."/>
            <person name="Pereda V."/>
            <person name="Peter G."/>
            <person name="Philippe R."/>
            <person name="Pilate G."/>
            <person name="Poliakov A."/>
            <person name="Razumovskaya J."/>
            <person name="Richardson P."/>
            <person name="Rinaldi C."/>
            <person name="Ritland K."/>
            <person name="Rouze P."/>
            <person name="Ryaboy D."/>
            <person name="Schmutz J."/>
            <person name="Schrader J."/>
            <person name="Segerman B."/>
            <person name="Shin H."/>
            <person name="Siddiqui A."/>
            <person name="Sterky F."/>
            <person name="Terry A."/>
            <person name="Tsai C.J."/>
            <person name="Uberbacher E."/>
            <person name="Unneberg P."/>
            <person name="Vahala J."/>
            <person name="Wall K."/>
            <person name="Wessler S."/>
            <person name="Yang G."/>
            <person name="Yin T."/>
            <person name="Douglas C."/>
            <person name="Marra M."/>
            <person name="Sandberg G."/>
            <person name="Van de Peer Y."/>
            <person name="Rokhsar D."/>
        </authorList>
    </citation>
    <scope>NUCLEOTIDE SEQUENCE [LARGE SCALE GENOMIC DNA]</scope>
    <source>
        <strain evidence="2">cv. Nisqually</strain>
    </source>
</reference>
<sequence>MSKYQNITGRNSLHQVQIYEGYLVPKLKNKSIKELQLYDFYKNGDLSYDLTNVNCSCKLVSVLDGKSLYPSCQAIGGALGYGGTITGKNICLIPSAFILGKMIPDAP</sequence>
<organism evidence="1 2">
    <name type="scientific">Populus trichocarpa</name>
    <name type="common">Western balsam poplar</name>
    <name type="synonym">Populus balsamifera subsp. trichocarpa</name>
    <dbReference type="NCBI Taxonomy" id="3694"/>
    <lineage>
        <taxon>Eukaryota</taxon>
        <taxon>Viridiplantae</taxon>
        <taxon>Streptophyta</taxon>
        <taxon>Embryophyta</taxon>
        <taxon>Tracheophyta</taxon>
        <taxon>Spermatophyta</taxon>
        <taxon>Magnoliopsida</taxon>
        <taxon>eudicotyledons</taxon>
        <taxon>Gunneridae</taxon>
        <taxon>Pentapetalae</taxon>
        <taxon>rosids</taxon>
        <taxon>fabids</taxon>
        <taxon>Malpighiales</taxon>
        <taxon>Salicaceae</taxon>
        <taxon>Saliceae</taxon>
        <taxon>Populus</taxon>
    </lineage>
</organism>
<comment type="caution">
    <text evidence="1">The sequence shown here is derived from an EMBL/GenBank/DDBJ whole genome shotgun (WGS) entry which is preliminary data.</text>
</comment>
<dbReference type="Proteomes" id="UP000006729">
    <property type="component" value="Chromosome 12"/>
</dbReference>
<dbReference type="EMBL" id="CM009301">
    <property type="protein sequence ID" value="KAI9384863.1"/>
    <property type="molecule type" value="Genomic_DNA"/>
</dbReference>
<evidence type="ECO:0000313" key="2">
    <source>
        <dbReference type="Proteomes" id="UP000006729"/>
    </source>
</evidence>
<accession>A0ACC0S635</accession>
<protein>
    <submittedName>
        <fullName evidence="1">Uncharacterized protein</fullName>
    </submittedName>
</protein>
<name>A0ACC0S635_POPTR</name>
<keyword evidence="2" id="KW-1185">Reference proteome</keyword>
<evidence type="ECO:0000313" key="1">
    <source>
        <dbReference type="EMBL" id="KAI9384863.1"/>
    </source>
</evidence>
<proteinExistence type="predicted"/>